<name>A0ABY4G9Z5_9BACT</name>
<organism evidence="2 3">
    <name type="scientific">Hymenobacter volaticus</name>
    <dbReference type="NCBI Taxonomy" id="2932254"/>
    <lineage>
        <taxon>Bacteria</taxon>
        <taxon>Pseudomonadati</taxon>
        <taxon>Bacteroidota</taxon>
        <taxon>Cytophagia</taxon>
        <taxon>Cytophagales</taxon>
        <taxon>Hymenobacteraceae</taxon>
        <taxon>Hymenobacter</taxon>
    </lineage>
</organism>
<keyword evidence="3" id="KW-1185">Reference proteome</keyword>
<feature type="domain" description="Peptidase M1 membrane alanine aminopeptidase" evidence="1">
    <location>
        <begin position="273"/>
        <end position="401"/>
    </location>
</feature>
<evidence type="ECO:0000259" key="1">
    <source>
        <dbReference type="Pfam" id="PF01433"/>
    </source>
</evidence>
<dbReference type="Pfam" id="PF01433">
    <property type="entry name" value="Peptidase_M1"/>
    <property type="match status" value="1"/>
</dbReference>
<dbReference type="EMBL" id="CP095061">
    <property type="protein sequence ID" value="UOQ67399.1"/>
    <property type="molecule type" value="Genomic_DNA"/>
</dbReference>
<sequence length="415" mass="47483">MRRFLLLFVLVWCALHSEARNQVRVLLRVQPETKQFWCRYTLILPAEAASPQVLLNLNRQYRVLSVQSPRAKQRIERYLYPVFQDTMQGINLRYAPQDRRAKEVTVTYEGTLTAKFATDQVLELSGHTNWMPLLPYKEYEIVDYTLDVQTPEAYSVISTSLPTKQHTGFYRFQGTTCAIELTALVAKQFHRLASSSALPSVVVYKAGGPLLKMDSLLLSESERIIGFYNQSIGRQDAIKRFSILLPNTDRDAFAMLDNATVITYPDFDVRELEYRTTLAHEISHKWWGYGAFSDYNDWLNEAFATYSSFLYLRSVGDTASYRQLLNAKIKSATGAPAVIGFDKSKYNYATYRRVIYDKGSVVLAFLHNRVGDEKFFAILSATAAQKTATTDAFLDIVAQEVGEETRHWLKAELTR</sequence>
<dbReference type="Proteomes" id="UP000830401">
    <property type="component" value="Chromosome"/>
</dbReference>
<evidence type="ECO:0000313" key="2">
    <source>
        <dbReference type="EMBL" id="UOQ67399.1"/>
    </source>
</evidence>
<evidence type="ECO:0000313" key="3">
    <source>
        <dbReference type="Proteomes" id="UP000830401"/>
    </source>
</evidence>
<dbReference type="RefSeq" id="WP_245122879.1">
    <property type="nucleotide sequence ID" value="NZ_CP095061.1"/>
</dbReference>
<dbReference type="SUPFAM" id="SSF55486">
    <property type="entry name" value="Metalloproteases ('zincins'), catalytic domain"/>
    <property type="match status" value="1"/>
</dbReference>
<reference evidence="2" key="1">
    <citation type="submission" date="2022-04" db="EMBL/GenBank/DDBJ databases">
        <title>Hymenobacter sp. isolated from the air.</title>
        <authorList>
            <person name="Won M."/>
            <person name="Lee C.-M."/>
            <person name="Woen H.-Y."/>
            <person name="Kwon S.-W."/>
        </authorList>
    </citation>
    <scope>NUCLEOTIDE SEQUENCE</scope>
    <source>
        <strain evidence="2">5420S-77</strain>
    </source>
</reference>
<gene>
    <name evidence="2" type="ORF">MUN86_05835</name>
</gene>
<dbReference type="InterPro" id="IPR014782">
    <property type="entry name" value="Peptidase_M1_dom"/>
</dbReference>
<dbReference type="InterPro" id="IPR027268">
    <property type="entry name" value="Peptidase_M4/M1_CTD_sf"/>
</dbReference>
<dbReference type="Gene3D" id="1.10.390.10">
    <property type="entry name" value="Neutral Protease Domain 2"/>
    <property type="match status" value="1"/>
</dbReference>
<proteinExistence type="predicted"/>
<protein>
    <recommendedName>
        <fullName evidence="1">Peptidase M1 membrane alanine aminopeptidase domain-containing protein</fullName>
    </recommendedName>
</protein>
<accession>A0ABY4G9Z5</accession>